<dbReference type="OrthoDB" id="107316at2157"/>
<name>A7IAJ0_METB6</name>
<dbReference type="EMBL" id="CP000780">
    <property type="protein sequence ID" value="ABS56751.1"/>
    <property type="molecule type" value="Genomic_DNA"/>
</dbReference>
<comment type="similarity">
    <text evidence="1">Belongs to the CTAG/PCC1 family.</text>
</comment>
<evidence type="ECO:0000313" key="3">
    <source>
        <dbReference type="Proteomes" id="UP000002408"/>
    </source>
</evidence>
<proteinExistence type="inferred from homology"/>
<dbReference type="STRING" id="456442.Mboo_2237"/>
<dbReference type="RefSeq" id="WP_012107811.1">
    <property type="nucleotide sequence ID" value="NC_009712.1"/>
</dbReference>
<dbReference type="eggNOG" id="arCOG01354">
    <property type="taxonomic scope" value="Archaea"/>
</dbReference>
<dbReference type="InterPro" id="IPR015419">
    <property type="entry name" value="CTAG/Pcc1"/>
</dbReference>
<protein>
    <recommendedName>
        <fullName evidence="4">KEOPS complex Pcc1-like subunit</fullName>
    </recommendedName>
</protein>
<dbReference type="AlphaFoldDB" id="A7IAJ0"/>
<accession>A7IAJ0</accession>
<dbReference type="Proteomes" id="UP000002408">
    <property type="component" value="Chromosome"/>
</dbReference>
<gene>
    <name evidence="2" type="ordered locus">Mboo_2237</name>
</gene>
<dbReference type="HOGENOM" id="CLU_169408_0_0_2"/>
<evidence type="ECO:0000256" key="1">
    <source>
        <dbReference type="ARBA" id="ARBA00007073"/>
    </source>
</evidence>
<evidence type="ECO:0008006" key="4">
    <source>
        <dbReference type="Google" id="ProtNLM"/>
    </source>
</evidence>
<organism evidence="2 3">
    <name type="scientific">Methanoregula boonei (strain DSM 21154 / JCM 14090 / 6A8)</name>
    <dbReference type="NCBI Taxonomy" id="456442"/>
    <lineage>
        <taxon>Archaea</taxon>
        <taxon>Methanobacteriati</taxon>
        <taxon>Methanobacteriota</taxon>
        <taxon>Stenosarchaea group</taxon>
        <taxon>Methanomicrobia</taxon>
        <taxon>Methanomicrobiales</taxon>
        <taxon>Methanoregulaceae</taxon>
        <taxon>Methanoregula</taxon>
    </lineage>
</organism>
<dbReference type="NCBIfam" id="NF011470">
    <property type="entry name" value="PRK14887.1"/>
    <property type="match status" value="1"/>
</dbReference>
<evidence type="ECO:0000313" key="2">
    <source>
        <dbReference type="EMBL" id="ABS56751.1"/>
    </source>
</evidence>
<dbReference type="GeneID" id="5410365"/>
<dbReference type="Pfam" id="PF09341">
    <property type="entry name" value="Pcc1"/>
    <property type="match status" value="1"/>
</dbReference>
<reference evidence="3" key="1">
    <citation type="journal article" date="2015" name="Microbiology">
        <title>Genome of Methanoregula boonei 6A8 reveals adaptations to oligotrophic peatland environments.</title>
        <authorList>
            <person name="Braeuer S."/>
            <person name="Cadillo-Quiroz H."/>
            <person name="Kyrpides N."/>
            <person name="Woyke T."/>
            <person name="Goodwin L."/>
            <person name="Detter C."/>
            <person name="Podell S."/>
            <person name="Yavitt J.B."/>
            <person name="Zinder S.H."/>
        </authorList>
    </citation>
    <scope>NUCLEOTIDE SEQUENCE [LARGE SCALE GENOMIC DNA]</scope>
    <source>
        <strain evidence="3">DSM 21154 / JCM 14090 / 6A8</strain>
    </source>
</reference>
<keyword evidence="3" id="KW-1185">Reference proteome</keyword>
<dbReference type="KEGG" id="mbn:Mboo_2237"/>
<sequence length="89" mass="9330">MKQVRGLIATTHVDAPGVAASLAPDNLTGMTTTADGNLVTTVIESTQLRSVIASVDDYLMNLAIADEAITLPHENQGKSQPKGIKKVQS</sequence>